<dbReference type="Gene3D" id="1.10.357.10">
    <property type="entry name" value="Tetracycline Repressor, domain 2"/>
    <property type="match status" value="1"/>
</dbReference>
<dbReference type="InterPro" id="IPR001647">
    <property type="entry name" value="HTH_TetR"/>
</dbReference>
<keyword evidence="3" id="KW-0804">Transcription</keyword>
<evidence type="ECO:0000256" key="2">
    <source>
        <dbReference type="ARBA" id="ARBA00023125"/>
    </source>
</evidence>
<dbReference type="Pfam" id="PF00440">
    <property type="entry name" value="TetR_N"/>
    <property type="match status" value="1"/>
</dbReference>
<evidence type="ECO:0000259" key="4">
    <source>
        <dbReference type="Pfam" id="PF00440"/>
    </source>
</evidence>
<evidence type="ECO:0000313" key="5">
    <source>
        <dbReference type="EMBL" id="ATI79789.1"/>
    </source>
</evidence>
<dbReference type="GO" id="GO:0000976">
    <property type="term" value="F:transcription cis-regulatory region binding"/>
    <property type="evidence" value="ECO:0007669"/>
    <property type="project" value="TreeGrafter"/>
</dbReference>
<keyword evidence="1" id="KW-0805">Transcription regulation</keyword>
<proteinExistence type="predicted"/>
<dbReference type="PANTHER" id="PTHR30055:SF234">
    <property type="entry name" value="HTH-TYPE TRANSCRIPTIONAL REGULATOR BETI"/>
    <property type="match status" value="1"/>
</dbReference>
<dbReference type="KEGG" id="sya:A6768_06955"/>
<gene>
    <name evidence="5" type="ORF">A6768_06955</name>
</gene>
<evidence type="ECO:0000256" key="1">
    <source>
        <dbReference type="ARBA" id="ARBA00023015"/>
    </source>
</evidence>
<organism evidence="5 6">
    <name type="scientific">Sphingobium yanoikuyae</name>
    <name type="common">Sphingomonas yanoikuyae</name>
    <dbReference type="NCBI Taxonomy" id="13690"/>
    <lineage>
        <taxon>Bacteria</taxon>
        <taxon>Pseudomonadati</taxon>
        <taxon>Pseudomonadota</taxon>
        <taxon>Alphaproteobacteria</taxon>
        <taxon>Sphingomonadales</taxon>
        <taxon>Sphingomonadaceae</taxon>
        <taxon>Sphingobium</taxon>
    </lineage>
</organism>
<evidence type="ECO:0000313" key="6">
    <source>
        <dbReference type="Proteomes" id="UP000219422"/>
    </source>
</evidence>
<accession>A0A291MXE1</accession>
<sequence>MIALPELSAVRKRVRHAEPPMVRLIRAAETLFAARGIDAVSMREIATAARCGDTNAVTYYFGSKDGLLAAVFGARVEQMDPVRGRMLEQAQASGHLGDPMALLGMLLLPQLDLKDEAGAHPYAHFLLHFATQYWSLTSSLFAAVEDRAQNLFRVIGHLRALMEGVHPDVARNRILLCNMMLQSLLVRWDHMPPEDRTVPLEAHVRDVMMSARASLLAPPGEPDLPVSVEAWLARYC</sequence>
<dbReference type="SUPFAM" id="SSF46689">
    <property type="entry name" value="Homeodomain-like"/>
    <property type="match status" value="1"/>
</dbReference>
<dbReference type="GO" id="GO:0003700">
    <property type="term" value="F:DNA-binding transcription factor activity"/>
    <property type="evidence" value="ECO:0007669"/>
    <property type="project" value="TreeGrafter"/>
</dbReference>
<dbReference type="InterPro" id="IPR050109">
    <property type="entry name" value="HTH-type_TetR-like_transc_reg"/>
</dbReference>
<protein>
    <submittedName>
        <fullName evidence="5">TetR family transcriptional regulator</fullName>
    </submittedName>
</protein>
<dbReference type="AlphaFoldDB" id="A0A291MXE1"/>
<dbReference type="PANTHER" id="PTHR30055">
    <property type="entry name" value="HTH-TYPE TRANSCRIPTIONAL REGULATOR RUTR"/>
    <property type="match status" value="1"/>
</dbReference>
<dbReference type="InterPro" id="IPR009057">
    <property type="entry name" value="Homeodomain-like_sf"/>
</dbReference>
<keyword evidence="2" id="KW-0238">DNA-binding</keyword>
<feature type="domain" description="HTH tetR-type" evidence="4">
    <location>
        <begin position="24"/>
        <end position="71"/>
    </location>
</feature>
<dbReference type="Proteomes" id="UP000219422">
    <property type="component" value="Chromosome"/>
</dbReference>
<dbReference type="EMBL" id="CP023741">
    <property type="protein sequence ID" value="ATI79789.1"/>
    <property type="molecule type" value="Genomic_DNA"/>
</dbReference>
<reference evidence="5 6" key="1">
    <citation type="submission" date="2017-10" db="EMBL/GenBank/DDBJ databases">
        <title>Sphingobium yanoikuyae S72.</title>
        <authorList>
            <person name="Sanchez E."/>
            <person name="Bustos P."/>
            <person name="Mendoza P."/>
            <person name="Guo X."/>
            <person name="Mendoza A."/>
        </authorList>
    </citation>
    <scope>NUCLEOTIDE SEQUENCE [LARGE SCALE GENOMIC DNA]</scope>
    <source>
        <strain evidence="5 6">S72</strain>
    </source>
</reference>
<evidence type="ECO:0000256" key="3">
    <source>
        <dbReference type="ARBA" id="ARBA00023163"/>
    </source>
</evidence>
<name>A0A291MXE1_SPHYA</name>